<dbReference type="InterPro" id="IPR050900">
    <property type="entry name" value="Transposase_IS3/IS150/IS904"/>
</dbReference>
<evidence type="ECO:0000313" key="3">
    <source>
        <dbReference type="Proteomes" id="UP000474175"/>
    </source>
</evidence>
<dbReference type="GO" id="GO:0003676">
    <property type="term" value="F:nucleic acid binding"/>
    <property type="evidence" value="ECO:0007669"/>
    <property type="project" value="InterPro"/>
</dbReference>
<keyword evidence="3" id="KW-1185">Reference proteome</keyword>
<comment type="caution">
    <text evidence="2">The sequence shown here is derived from an EMBL/GenBank/DDBJ whole genome shotgun (WGS) entry which is preliminary data.</text>
</comment>
<dbReference type="Pfam" id="PF13333">
    <property type="entry name" value="rve_2"/>
    <property type="match status" value="1"/>
</dbReference>
<dbReference type="InterPro" id="IPR048020">
    <property type="entry name" value="Transpos_IS3"/>
</dbReference>
<dbReference type="PANTHER" id="PTHR46889">
    <property type="entry name" value="TRANSPOSASE INSF FOR INSERTION SEQUENCE IS3B-RELATED"/>
    <property type="match status" value="1"/>
</dbReference>
<proteinExistence type="predicted"/>
<evidence type="ECO:0000313" key="2">
    <source>
        <dbReference type="EMBL" id="NDU98056.1"/>
    </source>
</evidence>
<protein>
    <submittedName>
        <fullName evidence="2">IS3 family transposase</fullName>
    </submittedName>
</protein>
<gene>
    <name evidence="2" type="ORF">GK108_24435</name>
</gene>
<reference evidence="2 3" key="1">
    <citation type="submission" date="2020-02" db="EMBL/GenBank/DDBJ databases">
        <title>Draft genome sequence of two Spirosoma agri KCTC 52727 and Spirosoma terrae KCTC 52035.</title>
        <authorList>
            <person name="Rojas J."/>
            <person name="Ambika Manirajan B."/>
            <person name="Suarez C."/>
            <person name="Ratering S."/>
            <person name="Schnell S."/>
        </authorList>
    </citation>
    <scope>NUCLEOTIDE SEQUENCE [LARGE SCALE GENOMIC DNA]</scope>
    <source>
        <strain evidence="2 3">KCTC 52035</strain>
    </source>
</reference>
<dbReference type="Pfam" id="PF13276">
    <property type="entry name" value="HTH_21"/>
    <property type="match status" value="1"/>
</dbReference>
<dbReference type="SUPFAM" id="SSF53098">
    <property type="entry name" value="Ribonuclease H-like"/>
    <property type="match status" value="1"/>
</dbReference>
<dbReference type="InterPro" id="IPR001584">
    <property type="entry name" value="Integrase_cat-core"/>
</dbReference>
<dbReference type="AlphaFoldDB" id="A0A6L9LC07"/>
<dbReference type="InterPro" id="IPR036397">
    <property type="entry name" value="RNaseH_sf"/>
</dbReference>
<dbReference type="GO" id="GO:0015074">
    <property type="term" value="P:DNA integration"/>
    <property type="evidence" value="ECO:0007669"/>
    <property type="project" value="InterPro"/>
</dbReference>
<dbReference type="InterPro" id="IPR012337">
    <property type="entry name" value="RNaseH-like_sf"/>
</dbReference>
<sequence>MVKSLAEQFKIETLCIVLEVSRTAYYRYLRGDSYQQTPQQAEHQQLVEQVFRKHKRRYGSRRITAELQEKGYLLGRHQVRTLMKAVGLQAIQPKSFVPRTTDSTHGKGYWPNLLLGQPLPKAPNLVWVSDITYLPLENGEWGYLAAWMDLFSRRIVGWQVGETMEDELVVLPLRRALQLHQPAVGLIIHSDRGGQYISTELKEVIRLWHLRPSMSRADDPYDNAFAESLWSRLKAELLEGGVFLNIEDAYTEIFDYIEVYYNRERKHSSLGYRSPEQFEQEYYTNLTNSVCR</sequence>
<dbReference type="Proteomes" id="UP000474175">
    <property type="component" value="Unassembled WGS sequence"/>
</dbReference>
<evidence type="ECO:0000259" key="1">
    <source>
        <dbReference type="PROSITE" id="PS50994"/>
    </source>
</evidence>
<dbReference type="PROSITE" id="PS50994">
    <property type="entry name" value="INTEGRASE"/>
    <property type="match status" value="1"/>
</dbReference>
<name>A0A6L9LC07_9BACT</name>
<dbReference type="NCBIfam" id="NF033516">
    <property type="entry name" value="transpos_IS3"/>
    <property type="match status" value="1"/>
</dbReference>
<dbReference type="Pfam" id="PF00665">
    <property type="entry name" value="rve"/>
    <property type="match status" value="1"/>
</dbReference>
<dbReference type="EMBL" id="JAAFZH010000014">
    <property type="protein sequence ID" value="NDU98056.1"/>
    <property type="molecule type" value="Genomic_DNA"/>
</dbReference>
<dbReference type="Gene3D" id="3.30.420.10">
    <property type="entry name" value="Ribonuclease H-like superfamily/Ribonuclease H"/>
    <property type="match status" value="1"/>
</dbReference>
<feature type="domain" description="Integrase catalytic" evidence="1">
    <location>
        <begin position="119"/>
        <end position="282"/>
    </location>
</feature>
<organism evidence="2 3">
    <name type="scientific">Spirosoma terrae</name>
    <dbReference type="NCBI Taxonomy" id="1968276"/>
    <lineage>
        <taxon>Bacteria</taxon>
        <taxon>Pseudomonadati</taxon>
        <taxon>Bacteroidota</taxon>
        <taxon>Cytophagia</taxon>
        <taxon>Cytophagales</taxon>
        <taxon>Cytophagaceae</taxon>
        <taxon>Spirosoma</taxon>
    </lineage>
</organism>
<dbReference type="InterPro" id="IPR025948">
    <property type="entry name" value="HTH-like_dom"/>
</dbReference>
<accession>A0A6L9LC07</accession>
<dbReference type="PANTHER" id="PTHR46889:SF4">
    <property type="entry name" value="TRANSPOSASE INSO FOR INSERTION SEQUENCE ELEMENT IS911B-RELATED"/>
    <property type="match status" value="1"/>
</dbReference>